<dbReference type="InterPro" id="IPR045450">
    <property type="entry name" value="VMAP_C"/>
</dbReference>
<feature type="domain" description="vWA-MoxR associated protein C-terminal" evidence="3">
    <location>
        <begin position="221"/>
        <end position="458"/>
    </location>
</feature>
<feature type="domain" description="vWA-MoxR associated protein middle region 0" evidence="1">
    <location>
        <begin position="81"/>
        <end position="189"/>
    </location>
</feature>
<evidence type="ECO:0000313" key="4">
    <source>
        <dbReference type="EMBL" id="SEG16258.1"/>
    </source>
</evidence>
<protein>
    <submittedName>
        <fullName evidence="4">Uncharacterized protein</fullName>
    </submittedName>
</protein>
<dbReference type="Pfam" id="PF19916">
    <property type="entry name" value="VMAP-M0"/>
    <property type="match status" value="1"/>
</dbReference>
<evidence type="ECO:0000259" key="3">
    <source>
        <dbReference type="Pfam" id="PF20028"/>
    </source>
</evidence>
<evidence type="ECO:0000313" key="5">
    <source>
        <dbReference type="Proteomes" id="UP000236723"/>
    </source>
</evidence>
<gene>
    <name evidence="4" type="ORF">SAMN04489712_103449</name>
</gene>
<dbReference type="Pfam" id="PF20028">
    <property type="entry name" value="VMAP-C"/>
    <property type="match status" value="1"/>
</dbReference>
<sequence>MRRRRDRDLYIDLLEEELGCRLPAKRDDRDVYDVLHLVKSCLAYPGAVRTLAMIVGRFHGGARAMQNLNELIEQLFPEPLLTSQERRELNRLLLHDPAGGGMRVADRTVIGDLYGRAVGPLGPPLNRDVDDLREVLALLEDATVGLDGVPPLLAFVENLAAHADEPIAGALRAWSERFARRLGLEPGTAHAIRGRVERAPRSIGPRSYLIIEFRPDAVDADRYLTSAWLQIDDAHGAMLRCDDEDPLPRTRFPRVIEELLTDPRVVNRPRPELIVEFVLPRSLLCVPLDQIRVDIEGLERRLGIEYPIVVRSFDRMRKPALHHNWRRKWNWLRDNPARAGMCRLPRHADFDEERLYNTLVSDESSVCLALAFIPRNEYESPPDELEVGLHAGVPIAVWCRWEREPGRFFAEVQELWGQGALELPESVLALRRKALRALDETAAENHLGFQLTLMFDDADRLPEPYVRLSAPA</sequence>
<name>A0A1H5XX72_9ACTN</name>
<dbReference type="Pfam" id="PF19956">
    <property type="entry name" value="EAD2"/>
    <property type="match status" value="1"/>
</dbReference>
<proteinExistence type="predicted"/>
<dbReference type="Proteomes" id="UP000236723">
    <property type="component" value="Unassembled WGS sequence"/>
</dbReference>
<dbReference type="InterPro" id="IPR045555">
    <property type="entry name" value="VMAP-M0"/>
</dbReference>
<organism evidence="4 5">
    <name type="scientific">Thermomonospora echinospora</name>
    <dbReference type="NCBI Taxonomy" id="1992"/>
    <lineage>
        <taxon>Bacteria</taxon>
        <taxon>Bacillati</taxon>
        <taxon>Actinomycetota</taxon>
        <taxon>Actinomycetes</taxon>
        <taxon>Streptosporangiales</taxon>
        <taxon>Thermomonosporaceae</taxon>
        <taxon>Thermomonospora</taxon>
    </lineage>
</organism>
<dbReference type="InterPro" id="IPR045431">
    <property type="entry name" value="EAD2"/>
</dbReference>
<evidence type="ECO:0000259" key="1">
    <source>
        <dbReference type="Pfam" id="PF19916"/>
    </source>
</evidence>
<accession>A0A1H5XX72</accession>
<dbReference type="EMBL" id="FNVO01000003">
    <property type="protein sequence ID" value="SEG16258.1"/>
    <property type="molecule type" value="Genomic_DNA"/>
</dbReference>
<feature type="domain" description="Effector-associated" evidence="2">
    <location>
        <begin position="1"/>
        <end position="72"/>
    </location>
</feature>
<dbReference type="AlphaFoldDB" id="A0A1H5XX72"/>
<keyword evidence="5" id="KW-1185">Reference proteome</keyword>
<evidence type="ECO:0000259" key="2">
    <source>
        <dbReference type="Pfam" id="PF19956"/>
    </source>
</evidence>
<reference evidence="5" key="1">
    <citation type="submission" date="2016-10" db="EMBL/GenBank/DDBJ databases">
        <authorList>
            <person name="Varghese N."/>
            <person name="Submissions S."/>
        </authorList>
    </citation>
    <scope>NUCLEOTIDE SEQUENCE [LARGE SCALE GENOMIC DNA]</scope>
    <source>
        <strain evidence="5">DSM 43163</strain>
    </source>
</reference>